<reference evidence="13 14" key="1">
    <citation type="submission" date="2018-06" db="EMBL/GenBank/DDBJ databases">
        <title>A transcriptomic atlas of mushroom development highlights an independent origin of complex multicellularity.</title>
        <authorList>
            <consortium name="DOE Joint Genome Institute"/>
            <person name="Krizsan K."/>
            <person name="Almasi E."/>
            <person name="Merenyi Z."/>
            <person name="Sahu N."/>
            <person name="Viragh M."/>
            <person name="Koszo T."/>
            <person name="Mondo S."/>
            <person name="Kiss B."/>
            <person name="Balint B."/>
            <person name="Kues U."/>
            <person name="Barry K."/>
            <person name="Hegedus J.C."/>
            <person name="Henrissat B."/>
            <person name="Johnson J."/>
            <person name="Lipzen A."/>
            <person name="Ohm R."/>
            <person name="Nagy I."/>
            <person name="Pangilinan J."/>
            <person name="Yan J."/>
            <person name="Xiong Y."/>
            <person name="Grigoriev I.V."/>
            <person name="Hibbett D.S."/>
            <person name="Nagy L.G."/>
        </authorList>
    </citation>
    <scope>NUCLEOTIDE SEQUENCE [LARGE SCALE GENOMIC DNA]</scope>
    <source>
        <strain evidence="13 14">SZMC22713</strain>
    </source>
</reference>
<dbReference type="InterPro" id="IPR008949">
    <property type="entry name" value="Isoprenoid_synthase_dom_sf"/>
</dbReference>
<evidence type="ECO:0000256" key="10">
    <source>
        <dbReference type="ARBA" id="ARBA00032873"/>
    </source>
</evidence>
<evidence type="ECO:0000256" key="12">
    <source>
        <dbReference type="SAM" id="MobiDB-lite"/>
    </source>
</evidence>
<dbReference type="AlphaFoldDB" id="A0A4Y7QG98"/>
<accession>A0A4Y7QG98</accession>
<dbReference type="GO" id="GO:1990234">
    <property type="term" value="C:transferase complex"/>
    <property type="evidence" value="ECO:0007669"/>
    <property type="project" value="TreeGrafter"/>
</dbReference>
<keyword evidence="3 11" id="KW-0808">Transferase</keyword>
<dbReference type="OrthoDB" id="9927103at2759"/>
<keyword evidence="4" id="KW-0479">Metal-binding</keyword>
<evidence type="ECO:0000256" key="7">
    <source>
        <dbReference type="ARBA" id="ARBA00032380"/>
    </source>
</evidence>
<dbReference type="SUPFAM" id="SSF48576">
    <property type="entry name" value="Terpenoid synthases"/>
    <property type="match status" value="2"/>
</dbReference>
<dbReference type="SFLD" id="SFLDS00005">
    <property type="entry name" value="Isoprenoid_Synthase_Type_I"/>
    <property type="match status" value="1"/>
</dbReference>
<dbReference type="Proteomes" id="UP000294933">
    <property type="component" value="Unassembled WGS sequence"/>
</dbReference>
<dbReference type="Pfam" id="PF00348">
    <property type="entry name" value="polyprenyl_synt"/>
    <property type="match status" value="1"/>
</dbReference>
<keyword evidence="6" id="KW-0414">Isoprene biosynthesis</keyword>
<evidence type="ECO:0000256" key="2">
    <source>
        <dbReference type="ARBA" id="ARBA00006706"/>
    </source>
</evidence>
<dbReference type="STRING" id="50990.A0A4Y7QG98"/>
<evidence type="ECO:0000256" key="6">
    <source>
        <dbReference type="ARBA" id="ARBA00023229"/>
    </source>
</evidence>
<dbReference type="PROSITE" id="PS00723">
    <property type="entry name" value="POLYPRENYL_SYNTHASE_1"/>
    <property type="match status" value="1"/>
</dbReference>
<dbReference type="GO" id="GO:0046872">
    <property type="term" value="F:metal ion binding"/>
    <property type="evidence" value="ECO:0007669"/>
    <property type="project" value="UniProtKB-KW"/>
</dbReference>
<evidence type="ECO:0000313" key="14">
    <source>
        <dbReference type="Proteomes" id="UP000294933"/>
    </source>
</evidence>
<evidence type="ECO:0000256" key="3">
    <source>
        <dbReference type="ARBA" id="ARBA00022679"/>
    </source>
</evidence>
<feature type="compositionally biased region" description="Low complexity" evidence="12">
    <location>
        <begin position="40"/>
        <end position="54"/>
    </location>
</feature>
<feature type="region of interest" description="Disordered" evidence="12">
    <location>
        <begin position="24"/>
        <end position="58"/>
    </location>
</feature>
<evidence type="ECO:0000256" key="5">
    <source>
        <dbReference type="ARBA" id="ARBA00022842"/>
    </source>
</evidence>
<protein>
    <recommendedName>
        <fullName evidence="10">(2E,6E)-farnesyl diphosphate synthase</fullName>
    </recommendedName>
    <alternativeName>
        <fullName evidence="9">Dimethylallyltranstransferase</fullName>
    </alternativeName>
    <alternativeName>
        <fullName evidence="8">Farnesyl diphosphate synthase</fullName>
    </alternativeName>
    <alternativeName>
        <fullName evidence="7">Geranyltranstransferase</fullName>
    </alternativeName>
</protein>
<dbReference type="PROSITE" id="PS00444">
    <property type="entry name" value="POLYPRENYL_SYNTHASE_2"/>
    <property type="match status" value="1"/>
</dbReference>
<name>A0A4Y7QG98_9AGAM</name>
<evidence type="ECO:0000256" key="8">
    <source>
        <dbReference type="ARBA" id="ARBA00032424"/>
    </source>
</evidence>
<dbReference type="VEuPathDB" id="FungiDB:BD410DRAFT_800293"/>
<dbReference type="Gene3D" id="1.10.600.10">
    <property type="entry name" value="Farnesyl Diphosphate Synthase"/>
    <property type="match status" value="1"/>
</dbReference>
<dbReference type="PANTHER" id="PTHR12001">
    <property type="entry name" value="GERANYLGERANYL PYROPHOSPHATE SYNTHASE"/>
    <property type="match status" value="1"/>
</dbReference>
<comment type="cofactor">
    <cofactor evidence="1">
        <name>Mg(2+)</name>
        <dbReference type="ChEBI" id="CHEBI:18420"/>
    </cofactor>
</comment>
<feature type="compositionally biased region" description="Polar residues" evidence="12">
    <location>
        <begin position="24"/>
        <end position="33"/>
    </location>
</feature>
<dbReference type="GO" id="GO:0006744">
    <property type="term" value="P:ubiquinone biosynthetic process"/>
    <property type="evidence" value="ECO:0007669"/>
    <property type="project" value="TreeGrafter"/>
</dbReference>
<dbReference type="GO" id="GO:0004659">
    <property type="term" value="F:prenyltransferase activity"/>
    <property type="evidence" value="ECO:0007669"/>
    <property type="project" value="InterPro"/>
</dbReference>
<keyword evidence="14" id="KW-1185">Reference proteome</keyword>
<evidence type="ECO:0000256" key="9">
    <source>
        <dbReference type="ARBA" id="ARBA00032448"/>
    </source>
</evidence>
<evidence type="ECO:0000256" key="11">
    <source>
        <dbReference type="RuleBase" id="RU004466"/>
    </source>
</evidence>
<dbReference type="InterPro" id="IPR000092">
    <property type="entry name" value="Polyprenyl_synt"/>
</dbReference>
<dbReference type="PANTHER" id="PTHR12001:SF69">
    <property type="entry name" value="ALL TRANS-POLYPRENYL-DIPHOSPHATE SYNTHASE PDSS1"/>
    <property type="match status" value="1"/>
</dbReference>
<evidence type="ECO:0000256" key="4">
    <source>
        <dbReference type="ARBA" id="ARBA00022723"/>
    </source>
</evidence>
<evidence type="ECO:0000313" key="13">
    <source>
        <dbReference type="EMBL" id="TDL26435.1"/>
    </source>
</evidence>
<dbReference type="EMBL" id="ML170161">
    <property type="protein sequence ID" value="TDL26435.1"/>
    <property type="molecule type" value="Genomic_DNA"/>
</dbReference>
<dbReference type="InterPro" id="IPR033749">
    <property type="entry name" value="Polyprenyl_synt_CS"/>
</dbReference>
<organism evidence="13 14">
    <name type="scientific">Rickenella mellea</name>
    <dbReference type="NCBI Taxonomy" id="50990"/>
    <lineage>
        <taxon>Eukaryota</taxon>
        <taxon>Fungi</taxon>
        <taxon>Dikarya</taxon>
        <taxon>Basidiomycota</taxon>
        <taxon>Agaricomycotina</taxon>
        <taxon>Agaricomycetes</taxon>
        <taxon>Hymenochaetales</taxon>
        <taxon>Rickenellaceae</taxon>
        <taxon>Rickenella</taxon>
    </lineage>
</organism>
<dbReference type="GO" id="GO:0008299">
    <property type="term" value="P:isoprenoid biosynthetic process"/>
    <property type="evidence" value="ECO:0007669"/>
    <property type="project" value="UniProtKB-KW"/>
</dbReference>
<dbReference type="CDD" id="cd00685">
    <property type="entry name" value="Trans_IPPS_HT"/>
    <property type="match status" value="1"/>
</dbReference>
<evidence type="ECO:0000256" key="1">
    <source>
        <dbReference type="ARBA" id="ARBA00001946"/>
    </source>
</evidence>
<comment type="similarity">
    <text evidence="2 11">Belongs to the FPP/GGPP synthase family.</text>
</comment>
<sequence>MRLWTAVFSTKLYKRPLVTRRYSTALGQTQPRPNTHHDNTNTTNTTTTTNTNADDNADTRRVDPYKILAPEMTKIRTTLLNLLGSSHPSLTDISKYYFLHPSKQLRPLLVLLFSQATNGLGSAWELKKWQAECEGAGGRAEELDQPLSRADVLNDWNPSMPESTASFSNVFSMPPPVPPGTQPLPPRPPVRVREQHWHDSDLTPTLASPLCLLPTQMRLAQIVEMIHVASLLHDDVIDSSPLRRGHASAPAAFGNKLSVLGGDFLLGRASAALSRLGNSEVVELISTVIANLVEGEILQMKDVNGAELGFASTTVAKKDMWNVYLKKTYLKTASLMAKGTRAAVVLGGGKEGEIWKDVAYAYGRNLGIAFQLVDDILDYEAGDGVLGKPGGADLRLGLTTGPALYAWEEHEAMGPLIERKFEREGDVELARDLVRRSSGVERTRDLARAHAEKAREGLELLPASDARSALEVLTERVVERTW</sequence>
<gene>
    <name evidence="13" type="ORF">BD410DRAFT_800293</name>
</gene>
<proteinExistence type="inferred from homology"/>
<keyword evidence="5" id="KW-0460">Magnesium</keyword>